<dbReference type="Proteomes" id="UP000315095">
    <property type="component" value="Unassembled WGS sequence"/>
</dbReference>
<dbReference type="EMBL" id="BDLU01000054">
    <property type="protein sequence ID" value="GCE84260.1"/>
    <property type="molecule type" value="Genomic_DNA"/>
</dbReference>
<sequence>MGIWPIMSGRFCTGAFSMRCVPSLVPPPPASAATGGVWLPLPPSRAAMKPPVPRPPPATTAAISPTTTSLRLDERSLRSRAGSGGEFKGVMRA</sequence>
<evidence type="ECO:0000313" key="1">
    <source>
        <dbReference type="EMBL" id="GCE84260.1"/>
    </source>
</evidence>
<accession>A0A4P5NRE6</accession>
<accession>A0A4P5P527</accession>
<dbReference type="AlphaFoldDB" id="A0A4P5P527"/>
<keyword evidence="2" id="KW-1185">Reference proteome</keyword>
<organism evidence="1 2">
    <name type="scientific">Komagataeibacter diospyri</name>
    <dbReference type="NCBI Taxonomy" id="1932662"/>
    <lineage>
        <taxon>Bacteria</taxon>
        <taxon>Pseudomonadati</taxon>
        <taxon>Pseudomonadota</taxon>
        <taxon>Alphaproteobacteria</taxon>
        <taxon>Acetobacterales</taxon>
        <taxon>Acetobacteraceae</taxon>
        <taxon>Komagataeibacter</taxon>
    </lineage>
</organism>
<comment type="caution">
    <text evidence="1">The sequence shown here is derived from an EMBL/GenBank/DDBJ whole genome shotgun (WGS) entry which is preliminary data.</text>
</comment>
<protein>
    <submittedName>
        <fullName evidence="1">Uncharacterized protein</fullName>
    </submittedName>
</protein>
<evidence type="ECO:0000313" key="2">
    <source>
        <dbReference type="Proteomes" id="UP000315095"/>
    </source>
</evidence>
<name>A0A4P5P527_9PROT</name>
<reference evidence="2" key="1">
    <citation type="submission" date="2017-01" db="EMBL/GenBank/DDBJ databases">
        <title>Komagataeibacter sp. MSKU9 whole genome sequencing project.</title>
        <authorList>
            <person name="Matsutani M."/>
            <person name="Naloka K."/>
            <person name="Theeragool G."/>
            <person name="Yakushi T."/>
            <person name="Matsushita K."/>
        </authorList>
    </citation>
    <scope>NUCLEOTIDE SEQUENCE [LARGE SCALE GENOMIC DNA]</scope>
    <source>
        <strain evidence="2">MSKU9</strain>
    </source>
</reference>
<gene>
    <name evidence="1" type="ORF">MSKU9_2401</name>
</gene>
<proteinExistence type="predicted"/>